<dbReference type="Pfam" id="PF00664">
    <property type="entry name" value="ABC_membrane"/>
    <property type="match status" value="1"/>
</dbReference>
<evidence type="ECO:0000313" key="9">
    <source>
        <dbReference type="Proteomes" id="UP000694843"/>
    </source>
</evidence>
<dbReference type="Proteomes" id="UP000694843">
    <property type="component" value="Unplaced"/>
</dbReference>
<dbReference type="KEGG" id="hazt:108671937"/>
<evidence type="ECO:0000256" key="6">
    <source>
        <dbReference type="SAM" id="Phobius"/>
    </source>
</evidence>
<dbReference type="InterPro" id="IPR036640">
    <property type="entry name" value="ABC1_TM_sf"/>
</dbReference>
<feature type="transmembrane region" description="Helical" evidence="6">
    <location>
        <begin position="499"/>
        <end position="521"/>
    </location>
</feature>
<feature type="domain" description="ABC transmembrane type-1" evidence="8">
    <location>
        <begin position="180"/>
        <end position="535"/>
    </location>
</feature>
<dbReference type="Gene3D" id="1.20.1560.10">
    <property type="entry name" value="ABC transporter type 1, transmembrane domain"/>
    <property type="match status" value="2"/>
</dbReference>
<dbReference type="PROSITE" id="PS50929">
    <property type="entry name" value="ABC_TM1F"/>
    <property type="match status" value="1"/>
</dbReference>
<reference evidence="10" key="1">
    <citation type="submission" date="2025-08" db="UniProtKB">
        <authorList>
            <consortium name="RefSeq"/>
        </authorList>
    </citation>
    <scope>IDENTIFICATION</scope>
    <source>
        <tissue evidence="10">Whole organism</tissue>
    </source>
</reference>
<dbReference type="GO" id="GO:0005524">
    <property type="term" value="F:ATP binding"/>
    <property type="evidence" value="ECO:0007669"/>
    <property type="project" value="UniProtKB-KW"/>
</dbReference>
<feature type="transmembrane region" description="Helical" evidence="6">
    <location>
        <begin position="474"/>
        <end position="493"/>
    </location>
</feature>
<keyword evidence="2 6" id="KW-0812">Transmembrane</keyword>
<keyword evidence="3 6" id="KW-1133">Transmembrane helix</keyword>
<gene>
    <name evidence="10" type="primary">LOC108671937</name>
</gene>
<dbReference type="Pfam" id="PF00005">
    <property type="entry name" value="ABC_tran"/>
    <property type="match status" value="1"/>
</dbReference>
<dbReference type="OrthoDB" id="6500128at2759"/>
<dbReference type="PROSITE" id="PS50893">
    <property type="entry name" value="ABC_TRANSPORTER_2"/>
    <property type="match status" value="1"/>
</dbReference>
<sequence>MTVLSIFSWNKFILRWGCYCSTYAPFGTGISSLNTASLSTYYQPLKHPCKKKFSHNDCVLENFPKSNTSYFGCFAKSNTCEKFSENECLSIPHIWNDAVYLRHSKSAHNLFRSSCLLHAYGIPPRIQIRHFKSPASNTPASNIEAKSVLTPSTASPTRPQPRSIKRLLDLAAPEFWSLSGGIALMCVSSAVTMSVPFIIGTLIDTIYSTGGAASSLFNVIDTITSSSGSSGETQDISITNNLNISETAADSTKSSSMMEGNVSKMPVSLEKVCAVLAGVFVIGGAANCGRVYLMTTAGQRISQSLRSNVFSSLLRQETAFFDRSTVMTITAVSMMVSHVTSNVADGVRSTVMTITAVSMMVSHVTSNVADGVRSTVMTITAVSMMVYTSPELSLFGLSVVPPVALLAAYHGRKLRATATAVQEKLATCTQHAEERLSNVRTVRVFAQEEREMRAHDQLLQGALSVMYSEAKMRAAFFGLTGLTGNMIVLSVLYKGSSLVASGVLSVGSLSAFLMYAGYVGLSVSGLTSAYSELSKGAGAADRLLELMDRQPLMPYQGGLIISPGALEGSVEFRDVHFSYPTRPQAPIFRGLNLLVPAGWWSVPAGACRLVVCACWCLQVGGLCLLVPAGWWSVPAGACRLVDCACWCLQVGGLCLLVPAEPALRVQEPVLFSTSIRDNLLYGSLDPSSVTEAQLQDAARQANALEFINKFPKGMDTVVGERGVLLSGGQRQRLAIARALISGPKILCLDEATSALDSESEHLVQEAIERLMQGRTVLTIAHRLSTIRTADVIAVLQDGQVAELGSYADLISRQHGAFRRLISRQAGANTSGAAHR</sequence>
<keyword evidence="10" id="KW-0547">Nucleotide-binding</keyword>
<dbReference type="CDD" id="cd18573">
    <property type="entry name" value="ABC_6TM_ABCB10_like"/>
    <property type="match status" value="1"/>
</dbReference>
<dbReference type="GO" id="GO:0015421">
    <property type="term" value="F:ABC-type oligopeptide transporter activity"/>
    <property type="evidence" value="ECO:0007669"/>
    <property type="project" value="TreeGrafter"/>
</dbReference>
<keyword evidence="9" id="KW-1185">Reference proteome</keyword>
<dbReference type="OMA" id="CACWCLQ"/>
<evidence type="ECO:0000256" key="2">
    <source>
        <dbReference type="ARBA" id="ARBA00022692"/>
    </source>
</evidence>
<dbReference type="GO" id="GO:0016887">
    <property type="term" value="F:ATP hydrolysis activity"/>
    <property type="evidence" value="ECO:0007669"/>
    <property type="project" value="InterPro"/>
</dbReference>
<keyword evidence="4 6" id="KW-0472">Membrane</keyword>
<evidence type="ECO:0000256" key="4">
    <source>
        <dbReference type="ARBA" id="ARBA00023136"/>
    </source>
</evidence>
<dbReference type="InterPro" id="IPR003439">
    <property type="entry name" value="ABC_transporter-like_ATP-bd"/>
</dbReference>
<dbReference type="GO" id="GO:0005743">
    <property type="term" value="C:mitochondrial inner membrane"/>
    <property type="evidence" value="ECO:0007669"/>
    <property type="project" value="TreeGrafter"/>
</dbReference>
<evidence type="ECO:0000256" key="5">
    <source>
        <dbReference type="SAM" id="MobiDB-lite"/>
    </source>
</evidence>
<dbReference type="GeneID" id="108671937"/>
<dbReference type="SUPFAM" id="SSF52540">
    <property type="entry name" value="P-loop containing nucleoside triphosphate hydrolases"/>
    <property type="match status" value="1"/>
</dbReference>
<dbReference type="Gene3D" id="3.40.50.300">
    <property type="entry name" value="P-loop containing nucleotide triphosphate hydrolases"/>
    <property type="match status" value="1"/>
</dbReference>
<keyword evidence="10" id="KW-0067">ATP-binding</keyword>
<accession>A0A8B7NPH6</accession>
<evidence type="ECO:0000259" key="7">
    <source>
        <dbReference type="PROSITE" id="PS50893"/>
    </source>
</evidence>
<evidence type="ECO:0000256" key="1">
    <source>
        <dbReference type="ARBA" id="ARBA00004141"/>
    </source>
</evidence>
<evidence type="ECO:0000256" key="3">
    <source>
        <dbReference type="ARBA" id="ARBA00022989"/>
    </source>
</evidence>
<dbReference type="PANTHER" id="PTHR43394:SF1">
    <property type="entry name" value="ATP-BINDING CASSETTE SUB-FAMILY B MEMBER 10, MITOCHONDRIAL"/>
    <property type="match status" value="1"/>
</dbReference>
<dbReference type="GO" id="GO:0090374">
    <property type="term" value="P:oligopeptide export from mitochondrion"/>
    <property type="evidence" value="ECO:0007669"/>
    <property type="project" value="TreeGrafter"/>
</dbReference>
<protein>
    <submittedName>
        <fullName evidence="10">ATP-binding cassette sub-family B member 10, mitochondrial</fullName>
    </submittedName>
</protein>
<evidence type="ECO:0000259" key="8">
    <source>
        <dbReference type="PROSITE" id="PS50929"/>
    </source>
</evidence>
<dbReference type="RefSeq" id="XP_018015021.1">
    <property type="nucleotide sequence ID" value="XM_018159532.2"/>
</dbReference>
<dbReference type="PROSITE" id="PS00211">
    <property type="entry name" value="ABC_TRANSPORTER_1"/>
    <property type="match status" value="1"/>
</dbReference>
<comment type="subcellular location">
    <subcellularLocation>
        <location evidence="1">Membrane</location>
        <topology evidence="1">Multi-pass membrane protein</topology>
    </subcellularLocation>
</comment>
<name>A0A8B7NPH6_HYAAZ</name>
<feature type="region of interest" description="Disordered" evidence="5">
    <location>
        <begin position="137"/>
        <end position="161"/>
    </location>
</feature>
<dbReference type="SUPFAM" id="SSF90123">
    <property type="entry name" value="ABC transporter transmembrane region"/>
    <property type="match status" value="1"/>
</dbReference>
<dbReference type="InterPro" id="IPR039421">
    <property type="entry name" value="Type_1_exporter"/>
</dbReference>
<evidence type="ECO:0000313" key="10">
    <source>
        <dbReference type="RefSeq" id="XP_018015021.1"/>
    </source>
</evidence>
<organism evidence="9 10">
    <name type="scientific">Hyalella azteca</name>
    <name type="common">Amphipod</name>
    <dbReference type="NCBI Taxonomy" id="294128"/>
    <lineage>
        <taxon>Eukaryota</taxon>
        <taxon>Metazoa</taxon>
        <taxon>Ecdysozoa</taxon>
        <taxon>Arthropoda</taxon>
        <taxon>Crustacea</taxon>
        <taxon>Multicrustacea</taxon>
        <taxon>Malacostraca</taxon>
        <taxon>Eumalacostraca</taxon>
        <taxon>Peracarida</taxon>
        <taxon>Amphipoda</taxon>
        <taxon>Senticaudata</taxon>
        <taxon>Talitrida</taxon>
        <taxon>Talitroidea</taxon>
        <taxon>Hyalellidae</taxon>
        <taxon>Hyalella</taxon>
    </lineage>
</organism>
<dbReference type="InterPro" id="IPR011527">
    <property type="entry name" value="ABC1_TM_dom"/>
</dbReference>
<dbReference type="PANTHER" id="PTHR43394">
    <property type="entry name" value="ATP-DEPENDENT PERMEASE MDL1, MITOCHONDRIAL"/>
    <property type="match status" value="1"/>
</dbReference>
<proteinExistence type="predicted"/>
<dbReference type="AlphaFoldDB" id="A0A8B7NPH6"/>
<feature type="domain" description="ABC transporter" evidence="7">
    <location>
        <begin position="570"/>
        <end position="822"/>
    </location>
</feature>
<dbReference type="InterPro" id="IPR027417">
    <property type="entry name" value="P-loop_NTPase"/>
</dbReference>
<dbReference type="InterPro" id="IPR017871">
    <property type="entry name" value="ABC_transporter-like_CS"/>
</dbReference>